<dbReference type="InterPro" id="IPR018060">
    <property type="entry name" value="HTH_AraC"/>
</dbReference>
<comment type="caution">
    <text evidence="5">The sequence shown here is derived from an EMBL/GenBank/DDBJ whole genome shotgun (WGS) entry which is preliminary data.</text>
</comment>
<dbReference type="PROSITE" id="PS01124">
    <property type="entry name" value="HTH_ARAC_FAMILY_2"/>
    <property type="match status" value="1"/>
</dbReference>
<accession>A0A5C8PPI6</accession>
<keyword evidence="2" id="KW-0238">DNA-binding</keyword>
<evidence type="ECO:0000313" key="5">
    <source>
        <dbReference type="EMBL" id="TXL76801.1"/>
    </source>
</evidence>
<dbReference type="PANTHER" id="PTHR47894">
    <property type="entry name" value="HTH-TYPE TRANSCRIPTIONAL REGULATOR GADX"/>
    <property type="match status" value="1"/>
</dbReference>
<dbReference type="EMBL" id="VDUZ01000010">
    <property type="protein sequence ID" value="TXL76801.1"/>
    <property type="molecule type" value="Genomic_DNA"/>
</dbReference>
<dbReference type="InterPro" id="IPR009057">
    <property type="entry name" value="Homeodomain-like_sf"/>
</dbReference>
<dbReference type="GO" id="GO:0003700">
    <property type="term" value="F:DNA-binding transcription factor activity"/>
    <property type="evidence" value="ECO:0007669"/>
    <property type="project" value="InterPro"/>
</dbReference>
<gene>
    <name evidence="5" type="ORF">FHP25_11485</name>
</gene>
<dbReference type="Pfam" id="PF12625">
    <property type="entry name" value="Arabinose_bd"/>
    <property type="match status" value="1"/>
</dbReference>
<dbReference type="SUPFAM" id="SSF46689">
    <property type="entry name" value="Homeodomain-like"/>
    <property type="match status" value="1"/>
</dbReference>
<dbReference type="AlphaFoldDB" id="A0A5C8PPI6"/>
<feature type="domain" description="HTH araC/xylS-type" evidence="4">
    <location>
        <begin position="228"/>
        <end position="329"/>
    </location>
</feature>
<reference evidence="5 6" key="1">
    <citation type="submission" date="2019-06" db="EMBL/GenBank/DDBJ databases">
        <title>New taxonomy in bacterial strain CC-CFT640, isolated from vineyard.</title>
        <authorList>
            <person name="Lin S.-Y."/>
            <person name="Tsai C.-F."/>
            <person name="Young C.-C."/>
        </authorList>
    </citation>
    <scope>NUCLEOTIDE SEQUENCE [LARGE SCALE GENOMIC DNA]</scope>
    <source>
        <strain evidence="5 6">CC-CFT640</strain>
    </source>
</reference>
<dbReference type="Proteomes" id="UP000321638">
    <property type="component" value="Unassembled WGS sequence"/>
</dbReference>
<keyword evidence="3" id="KW-0804">Transcription</keyword>
<evidence type="ECO:0000256" key="2">
    <source>
        <dbReference type="ARBA" id="ARBA00023125"/>
    </source>
</evidence>
<evidence type="ECO:0000256" key="3">
    <source>
        <dbReference type="ARBA" id="ARBA00023163"/>
    </source>
</evidence>
<dbReference type="Gene3D" id="1.10.10.60">
    <property type="entry name" value="Homeodomain-like"/>
    <property type="match status" value="1"/>
</dbReference>
<protein>
    <submittedName>
        <fullName evidence="5">AraC family transcriptional regulator</fullName>
    </submittedName>
</protein>
<dbReference type="PANTHER" id="PTHR47894:SF1">
    <property type="entry name" value="HTH-TYPE TRANSCRIPTIONAL REGULATOR VQSM"/>
    <property type="match status" value="1"/>
</dbReference>
<evidence type="ECO:0000256" key="1">
    <source>
        <dbReference type="ARBA" id="ARBA00023015"/>
    </source>
</evidence>
<dbReference type="RefSeq" id="WP_147847065.1">
    <property type="nucleotide sequence ID" value="NZ_VDUZ01000010.1"/>
</dbReference>
<sequence>MSDSPRSLTVASAWMNAVLDRMEQEGLDRAALTADIRGLEGGRVPGTARMEVALSRLIWRRAQQMTTDPLLGLEVGSQLPAQAGHVMAIIRAHSASFGAFLRAMIRYQTLLSETGRFHMRPAGRGVRLTYRPAAAVIAMEPIQIDSGVASLVAYGPRPLAIRLVGRRGQDPAAFTRRLGCPVQLGAAQAVVDYGNAALAQQTPGADPALLNLNVAYAESLLATHRTMDSLCGSVRAAVGRLGPRQATITTVAHDIGCSPRTLQRRLAAAGSSFKAIFDRHRMEEAHILLSRSRASVAEIGARLGYSEASAFSRAVSEWWGVSPRQLRRAQQDGQG</sequence>
<name>A0A5C8PPI6_9HYPH</name>
<dbReference type="InterPro" id="IPR018062">
    <property type="entry name" value="HTH_AraC-typ_CS"/>
</dbReference>
<evidence type="ECO:0000259" key="4">
    <source>
        <dbReference type="PROSITE" id="PS01124"/>
    </source>
</evidence>
<dbReference type="GO" id="GO:0005829">
    <property type="term" value="C:cytosol"/>
    <property type="evidence" value="ECO:0007669"/>
    <property type="project" value="TreeGrafter"/>
</dbReference>
<keyword evidence="1" id="KW-0805">Transcription regulation</keyword>
<dbReference type="SMART" id="SM00342">
    <property type="entry name" value="HTH_ARAC"/>
    <property type="match status" value="1"/>
</dbReference>
<dbReference type="GO" id="GO:0000976">
    <property type="term" value="F:transcription cis-regulatory region binding"/>
    <property type="evidence" value="ECO:0007669"/>
    <property type="project" value="TreeGrafter"/>
</dbReference>
<dbReference type="InterPro" id="IPR032687">
    <property type="entry name" value="AraC-type_N"/>
</dbReference>
<evidence type="ECO:0000313" key="6">
    <source>
        <dbReference type="Proteomes" id="UP000321638"/>
    </source>
</evidence>
<dbReference type="PROSITE" id="PS00041">
    <property type="entry name" value="HTH_ARAC_FAMILY_1"/>
    <property type="match status" value="1"/>
</dbReference>
<dbReference type="Pfam" id="PF12833">
    <property type="entry name" value="HTH_18"/>
    <property type="match status" value="1"/>
</dbReference>
<proteinExistence type="predicted"/>
<dbReference type="OrthoDB" id="9805730at2"/>
<organism evidence="5 6">
    <name type="scientific">Vineibacter terrae</name>
    <dbReference type="NCBI Taxonomy" id="2586908"/>
    <lineage>
        <taxon>Bacteria</taxon>
        <taxon>Pseudomonadati</taxon>
        <taxon>Pseudomonadota</taxon>
        <taxon>Alphaproteobacteria</taxon>
        <taxon>Hyphomicrobiales</taxon>
        <taxon>Vineibacter</taxon>
    </lineage>
</organism>
<keyword evidence="6" id="KW-1185">Reference proteome</keyword>